<organism evidence="2 3">
    <name type="scientific">Leptospira kobayashii</name>
    <dbReference type="NCBI Taxonomy" id="1917830"/>
    <lineage>
        <taxon>Bacteria</taxon>
        <taxon>Pseudomonadati</taxon>
        <taxon>Spirochaetota</taxon>
        <taxon>Spirochaetia</taxon>
        <taxon>Leptospirales</taxon>
        <taxon>Leptospiraceae</taxon>
        <taxon>Leptospira</taxon>
    </lineage>
</organism>
<evidence type="ECO:0000313" key="3">
    <source>
        <dbReference type="Proteomes" id="UP000245263"/>
    </source>
</evidence>
<keyword evidence="1" id="KW-0175">Coiled coil</keyword>
<gene>
    <name evidence="2" type="ORF">LPTSP3_g06130</name>
</gene>
<dbReference type="Proteomes" id="UP000245263">
    <property type="component" value="Chromosome 1"/>
</dbReference>
<keyword evidence="3" id="KW-1185">Reference proteome</keyword>
<evidence type="ECO:0000313" key="2">
    <source>
        <dbReference type="EMBL" id="BDA77683.1"/>
    </source>
</evidence>
<proteinExistence type="predicted"/>
<accession>A0ABM7UGR8</accession>
<name>A0ABM7UGR8_9LEPT</name>
<protein>
    <submittedName>
        <fullName evidence="2">Uncharacterized protein</fullName>
    </submittedName>
</protein>
<feature type="coiled-coil region" evidence="1">
    <location>
        <begin position="37"/>
        <end position="64"/>
    </location>
</feature>
<sequence length="77" mass="8811">MEGFVFFKKNRKFVQPVSSYRKLIFLFPIQSPKIDALNQATDSAKNLVDIASELEKAKNEIKNKDISDLDLPEGSFF</sequence>
<evidence type="ECO:0000256" key="1">
    <source>
        <dbReference type="SAM" id="Coils"/>
    </source>
</evidence>
<dbReference type="EMBL" id="AP025028">
    <property type="protein sequence ID" value="BDA77683.1"/>
    <property type="molecule type" value="Genomic_DNA"/>
</dbReference>
<reference evidence="2 3" key="1">
    <citation type="submission" date="2021-08" db="EMBL/GenBank/DDBJ databases">
        <title>Complete genome sequence of Leptospira kobayashii strain E30.</title>
        <authorList>
            <person name="Nakao R."/>
            <person name="Nakamura S."/>
            <person name="Masuzawa T."/>
            <person name="Koizumi N."/>
        </authorList>
    </citation>
    <scope>NUCLEOTIDE SEQUENCE [LARGE SCALE GENOMIC DNA]</scope>
    <source>
        <strain evidence="2 3">E30</strain>
    </source>
</reference>